<evidence type="ECO:0000313" key="6">
    <source>
        <dbReference type="RefSeq" id="XP_030077860.1"/>
    </source>
</evidence>
<dbReference type="AlphaFoldDB" id="A0A6P7ZEW5"/>
<dbReference type="PANTHER" id="PTHR16399">
    <property type="entry name" value="GASDERMIN"/>
    <property type="match status" value="1"/>
</dbReference>
<dbReference type="GO" id="GO:0012505">
    <property type="term" value="C:endomembrane system"/>
    <property type="evidence" value="ECO:0007669"/>
    <property type="project" value="UniProtKB-SubCell"/>
</dbReference>
<name>A0A6P7ZEW5_9AMPH</name>
<keyword evidence="5" id="KW-1185">Reference proteome</keyword>
<feature type="domain" description="Gasdermin pore forming" evidence="4">
    <location>
        <begin position="9"/>
        <end position="238"/>
    </location>
</feature>
<evidence type="ECO:0000256" key="3">
    <source>
        <dbReference type="ARBA" id="ARBA00023136"/>
    </source>
</evidence>
<dbReference type="GeneID" id="115482305"/>
<accession>A0A6P7ZEW5</accession>
<gene>
    <name evidence="6 7 8" type="primary">GSDMA</name>
</gene>
<dbReference type="RefSeq" id="XP_030077860.1">
    <property type="nucleotide sequence ID" value="XM_030222000.1"/>
</dbReference>
<dbReference type="RefSeq" id="XP_030077861.1">
    <property type="nucleotide sequence ID" value="XM_030222001.1"/>
</dbReference>
<protein>
    <submittedName>
        <fullName evidence="6 7">Gasdermin-A isoform X1</fullName>
    </submittedName>
</protein>
<organism evidence="5 8">
    <name type="scientific">Microcaecilia unicolor</name>
    <dbReference type="NCBI Taxonomy" id="1415580"/>
    <lineage>
        <taxon>Eukaryota</taxon>
        <taxon>Metazoa</taxon>
        <taxon>Chordata</taxon>
        <taxon>Craniata</taxon>
        <taxon>Vertebrata</taxon>
        <taxon>Euteleostomi</taxon>
        <taxon>Amphibia</taxon>
        <taxon>Gymnophiona</taxon>
        <taxon>Siphonopidae</taxon>
        <taxon>Microcaecilia</taxon>
    </lineage>
</organism>
<dbReference type="RefSeq" id="XP_030077862.1">
    <property type="nucleotide sequence ID" value="XM_030222002.1"/>
</dbReference>
<dbReference type="KEGG" id="muo:115482305"/>
<dbReference type="GO" id="GO:0042742">
    <property type="term" value="P:defense response to bacterium"/>
    <property type="evidence" value="ECO:0007669"/>
    <property type="project" value="TreeGrafter"/>
</dbReference>
<dbReference type="Proteomes" id="UP000515156">
    <property type="component" value="Chromosome 12"/>
</dbReference>
<dbReference type="InterPro" id="IPR007677">
    <property type="entry name" value="Gasdermin"/>
</dbReference>
<dbReference type="GO" id="GO:0070273">
    <property type="term" value="F:phosphatidylinositol-4-phosphate binding"/>
    <property type="evidence" value="ECO:0007669"/>
    <property type="project" value="TreeGrafter"/>
</dbReference>
<evidence type="ECO:0000313" key="8">
    <source>
        <dbReference type="RefSeq" id="XP_030077862.1"/>
    </source>
</evidence>
<dbReference type="CTD" id="284110"/>
<dbReference type="InterPro" id="IPR040460">
    <property type="entry name" value="Gasdermin_pore"/>
</dbReference>
<dbReference type="GO" id="GO:0070269">
    <property type="term" value="P:pyroptotic inflammatory response"/>
    <property type="evidence" value="ECO:0007669"/>
    <property type="project" value="TreeGrafter"/>
</dbReference>
<evidence type="ECO:0000259" key="4">
    <source>
        <dbReference type="Pfam" id="PF04598"/>
    </source>
</evidence>
<dbReference type="PANTHER" id="PTHR16399:SF18">
    <property type="entry name" value="GASDERMIN-A"/>
    <property type="match status" value="1"/>
</dbReference>
<sequence length="452" mass="50009">MGSTVSVMAKSVLKELDPDGVLIPVSSIIDSEKYKPLCLVVKMNLAWKPVWERYKYVNTGFKLTDVMKAGDPGGEIEILHSEPYKITDTVEGMLASNVAVSGQPVNMEIEGGANISRSRSLTVTKTYVTQTDLESLKNKRTIDMSQTLIKDLEQRNQNVYVITESIETEQEATINTSDSFQAGFSFFSKVGIKSKGKKTKTISIPKGSVFGFRAQLLTIQNGKWAVSHDPNAYGNTFEEKKELILASYVSETDTLTGFPRVKAEILTQCSPLDILPPEEVEDVLKAFLFIMKNPKTISEVEAKVEQVLYSSAHNESSILLELLEELGISKAPKTSYKVLIDLTFFFLNALNGLDEDGVSMLVESVEKQNTEHQLTQVETLLAENFISSEEHDDCQITIGESRPRPILEANGGASESWNLMVQSYAIALYAALCLLHRLSLRSLSTKPKLSSA</sequence>
<evidence type="ECO:0000313" key="5">
    <source>
        <dbReference type="Proteomes" id="UP000515156"/>
    </source>
</evidence>
<comment type="similarity">
    <text evidence="2">Belongs to the gasdermin family.</text>
</comment>
<dbReference type="OrthoDB" id="9944616at2759"/>
<dbReference type="GO" id="GO:0005546">
    <property type="term" value="F:phosphatidylinositol-4,5-bisphosphate binding"/>
    <property type="evidence" value="ECO:0007669"/>
    <property type="project" value="TreeGrafter"/>
</dbReference>
<dbReference type="GO" id="GO:0001786">
    <property type="term" value="F:phosphatidylserine binding"/>
    <property type="evidence" value="ECO:0007669"/>
    <property type="project" value="TreeGrafter"/>
</dbReference>
<evidence type="ECO:0000256" key="2">
    <source>
        <dbReference type="ARBA" id="ARBA00009279"/>
    </source>
</evidence>
<keyword evidence="3" id="KW-0472">Membrane</keyword>
<dbReference type="Pfam" id="PF04598">
    <property type="entry name" value="Gasdermin"/>
    <property type="match status" value="1"/>
</dbReference>
<comment type="subcellular location">
    <subcellularLocation>
        <location evidence="1">Endomembrane system</location>
    </subcellularLocation>
</comment>
<reference evidence="6 7" key="1">
    <citation type="submission" date="2025-04" db="UniProtKB">
        <authorList>
            <consortium name="RefSeq"/>
        </authorList>
    </citation>
    <scope>IDENTIFICATION</scope>
</reference>
<evidence type="ECO:0000313" key="7">
    <source>
        <dbReference type="RefSeq" id="XP_030077861.1"/>
    </source>
</evidence>
<evidence type="ECO:0000256" key="1">
    <source>
        <dbReference type="ARBA" id="ARBA00004308"/>
    </source>
</evidence>
<proteinExistence type="inferred from homology"/>